<evidence type="ECO:0000313" key="2">
    <source>
        <dbReference type="EMBL" id="CAH1428187.1"/>
    </source>
</evidence>
<proteinExistence type="predicted"/>
<feature type="compositionally biased region" description="Basic and acidic residues" evidence="1">
    <location>
        <begin position="18"/>
        <end position="27"/>
    </location>
</feature>
<sequence length="95" mass="10490">MLNQLQGVSESSAIPKQGGEDVKEKAQPKPQVMKPTDEQHEDKPKIDAKVNEASGSIGKEKLLDDDDKVEEELSEGEKLIRKKLGKVVTPPNRND</sequence>
<keyword evidence="3" id="KW-1185">Reference proteome</keyword>
<protein>
    <submittedName>
        <fullName evidence="2">Uncharacterized protein</fullName>
    </submittedName>
</protein>
<organism evidence="2 3">
    <name type="scientific">Lactuca virosa</name>
    <dbReference type="NCBI Taxonomy" id="75947"/>
    <lineage>
        <taxon>Eukaryota</taxon>
        <taxon>Viridiplantae</taxon>
        <taxon>Streptophyta</taxon>
        <taxon>Embryophyta</taxon>
        <taxon>Tracheophyta</taxon>
        <taxon>Spermatophyta</taxon>
        <taxon>Magnoliopsida</taxon>
        <taxon>eudicotyledons</taxon>
        <taxon>Gunneridae</taxon>
        <taxon>Pentapetalae</taxon>
        <taxon>asterids</taxon>
        <taxon>campanulids</taxon>
        <taxon>Asterales</taxon>
        <taxon>Asteraceae</taxon>
        <taxon>Cichorioideae</taxon>
        <taxon>Cichorieae</taxon>
        <taxon>Lactucinae</taxon>
        <taxon>Lactuca</taxon>
    </lineage>
</organism>
<dbReference type="EMBL" id="CAKMRJ010002223">
    <property type="protein sequence ID" value="CAH1428187.1"/>
    <property type="molecule type" value="Genomic_DNA"/>
</dbReference>
<dbReference type="Proteomes" id="UP001157418">
    <property type="component" value="Unassembled WGS sequence"/>
</dbReference>
<evidence type="ECO:0000313" key="3">
    <source>
        <dbReference type="Proteomes" id="UP001157418"/>
    </source>
</evidence>
<dbReference type="AlphaFoldDB" id="A0AAU9MNN5"/>
<accession>A0AAU9MNN5</accession>
<reference evidence="2 3" key="1">
    <citation type="submission" date="2022-01" db="EMBL/GenBank/DDBJ databases">
        <authorList>
            <person name="Xiong W."/>
            <person name="Schranz E."/>
        </authorList>
    </citation>
    <scope>NUCLEOTIDE SEQUENCE [LARGE SCALE GENOMIC DNA]</scope>
</reference>
<gene>
    <name evidence="2" type="ORF">LVIROSA_LOCUS15135</name>
</gene>
<feature type="region of interest" description="Disordered" evidence="1">
    <location>
        <begin position="1"/>
        <end position="68"/>
    </location>
</feature>
<feature type="compositionally biased region" description="Basic and acidic residues" evidence="1">
    <location>
        <begin position="35"/>
        <end position="50"/>
    </location>
</feature>
<feature type="compositionally biased region" description="Polar residues" evidence="1">
    <location>
        <begin position="1"/>
        <end position="14"/>
    </location>
</feature>
<comment type="caution">
    <text evidence="2">The sequence shown here is derived from an EMBL/GenBank/DDBJ whole genome shotgun (WGS) entry which is preliminary data.</text>
</comment>
<name>A0AAU9MNN5_9ASTR</name>
<evidence type="ECO:0000256" key="1">
    <source>
        <dbReference type="SAM" id="MobiDB-lite"/>
    </source>
</evidence>